<evidence type="ECO:0000256" key="2">
    <source>
        <dbReference type="ARBA" id="ARBA00022516"/>
    </source>
</evidence>
<dbReference type="PATRIC" id="fig|345073.21.peg.3402"/>
<keyword evidence="5" id="KW-0012">Acyltransferase</keyword>
<dbReference type="PANTHER" id="PTHR37323">
    <property type="entry name" value="GCN5-RELATED N-ACETYLTRANSFERASE"/>
    <property type="match status" value="1"/>
</dbReference>
<dbReference type="PANTHER" id="PTHR37323:SF1">
    <property type="entry name" value="L-ORNITHINE N(ALPHA)-ACYLTRANSFERASE"/>
    <property type="match status" value="1"/>
</dbReference>
<comment type="function">
    <text evidence="9">Catalyzes the first step in the biosynthesis of ornithine lipids, which are phosphorus-free membrane lipids. Catalyzes the 3-hydroxyacyl-acyl carrier protein-dependent acylation of ornithine to form lyso-ornithine lipid (LOL).</text>
</comment>
<dbReference type="KEGG" id="vco:VC0395_0590"/>
<evidence type="ECO:0000256" key="10">
    <source>
        <dbReference type="ARBA" id="ARBA00047785"/>
    </source>
</evidence>
<name>A0A0H3AHB7_VIBC3</name>
<gene>
    <name evidence="12" type="ordered locus">VC0395_0590</name>
</gene>
<dbReference type="Pfam" id="PF13444">
    <property type="entry name" value="Acetyltransf_5"/>
    <property type="match status" value="1"/>
</dbReference>
<dbReference type="eggNOG" id="COG0204">
    <property type="taxonomic scope" value="Bacteria"/>
</dbReference>
<dbReference type="InterPro" id="IPR052351">
    <property type="entry name" value="Ornithine_N-alpha-AT"/>
</dbReference>
<keyword evidence="4" id="KW-0443">Lipid metabolism</keyword>
<feature type="domain" description="Phospholipid/glycerol acyltransferase" evidence="11">
    <location>
        <begin position="99"/>
        <end position="222"/>
    </location>
</feature>
<dbReference type="eggNOG" id="COG3176">
    <property type="taxonomic scope" value="Bacteria"/>
</dbReference>
<evidence type="ECO:0000259" key="11">
    <source>
        <dbReference type="SMART" id="SM00563"/>
    </source>
</evidence>
<comment type="catalytic activity">
    <reaction evidence="10">
        <text>a (3R)-hydroxyacyl-[ACP] + L-ornithine = a lyso-ornithine lipid + holo-[ACP] + H(+)</text>
        <dbReference type="Rhea" id="RHEA:20633"/>
        <dbReference type="Rhea" id="RHEA-COMP:9685"/>
        <dbReference type="Rhea" id="RHEA-COMP:9945"/>
        <dbReference type="ChEBI" id="CHEBI:15378"/>
        <dbReference type="ChEBI" id="CHEBI:46911"/>
        <dbReference type="ChEBI" id="CHEBI:64479"/>
        <dbReference type="ChEBI" id="CHEBI:78827"/>
        <dbReference type="ChEBI" id="CHEBI:138482"/>
        <dbReference type="EC" id="2.3.2.30"/>
    </reaction>
    <physiologicalReaction direction="left-to-right" evidence="10">
        <dbReference type="Rhea" id="RHEA:20634"/>
    </physiologicalReaction>
</comment>
<dbReference type="CDD" id="cd07986">
    <property type="entry name" value="LPLAT_ACT14924-like"/>
    <property type="match status" value="1"/>
</dbReference>
<evidence type="ECO:0000256" key="6">
    <source>
        <dbReference type="ARBA" id="ARBA00038095"/>
    </source>
</evidence>
<dbReference type="AlphaFoldDB" id="A0A0H3AHB7"/>
<accession>A0A0H3AHB7</accession>
<reference evidence="12 13" key="1">
    <citation type="submission" date="2007-03" db="EMBL/GenBank/DDBJ databases">
        <authorList>
            <person name="Heidelberg J."/>
        </authorList>
    </citation>
    <scope>NUCLEOTIDE SEQUENCE [LARGE SCALE GENOMIC DNA]</scope>
    <source>
        <strain evidence="13">ATCC 39541 / Classical Ogawa 395 / O395</strain>
    </source>
</reference>
<dbReference type="GO" id="GO:0043810">
    <property type="term" value="F:ornithine-acyl [acyl carrier protein] N-acyltransferase activity"/>
    <property type="evidence" value="ECO:0007669"/>
    <property type="project" value="UniProtKB-EC"/>
</dbReference>
<keyword evidence="3" id="KW-0808">Transferase</keyword>
<dbReference type="SUPFAM" id="SSF69593">
    <property type="entry name" value="Glycerol-3-phosphate (1)-acyltransferase"/>
    <property type="match status" value="1"/>
</dbReference>
<dbReference type="Proteomes" id="UP000000249">
    <property type="component" value="Chromosome 2"/>
</dbReference>
<dbReference type="Pfam" id="PF19576">
    <property type="entry name" value="Acyltransf_2"/>
    <property type="match status" value="1"/>
</dbReference>
<evidence type="ECO:0000256" key="8">
    <source>
        <dbReference type="ARBA" id="ARBA00039866"/>
    </source>
</evidence>
<comment type="pathway">
    <text evidence="1">Lipid metabolism.</text>
</comment>
<dbReference type="EMBL" id="CP000626">
    <property type="protein sequence ID" value="ABQ19366.1"/>
    <property type="molecule type" value="Genomic_DNA"/>
</dbReference>
<dbReference type="InterPro" id="IPR016181">
    <property type="entry name" value="Acyl_CoA_acyltransferase"/>
</dbReference>
<dbReference type="InterPro" id="IPR045746">
    <property type="entry name" value="ACT14924-like_Acyltransf_dom"/>
</dbReference>
<dbReference type="GO" id="GO:0006629">
    <property type="term" value="P:lipid metabolic process"/>
    <property type="evidence" value="ECO:0007669"/>
    <property type="project" value="UniProtKB-KW"/>
</dbReference>
<evidence type="ECO:0000313" key="13">
    <source>
        <dbReference type="Proteomes" id="UP000000249"/>
    </source>
</evidence>
<comment type="similarity">
    <text evidence="6">Belongs to the acetyltransferase family. OlsB subfamily.</text>
</comment>
<evidence type="ECO:0000256" key="4">
    <source>
        <dbReference type="ARBA" id="ARBA00023098"/>
    </source>
</evidence>
<evidence type="ECO:0000256" key="1">
    <source>
        <dbReference type="ARBA" id="ARBA00005189"/>
    </source>
</evidence>
<dbReference type="EC" id="2.3.2.30" evidence="7"/>
<organism evidence="12 13">
    <name type="scientific">Vibrio cholerae serotype O1 (strain ATCC 39541 / Classical Ogawa 395 / O395)</name>
    <dbReference type="NCBI Taxonomy" id="345073"/>
    <lineage>
        <taxon>Bacteria</taxon>
        <taxon>Pseudomonadati</taxon>
        <taxon>Pseudomonadota</taxon>
        <taxon>Gammaproteobacteria</taxon>
        <taxon>Vibrionales</taxon>
        <taxon>Vibrionaceae</taxon>
        <taxon>Vibrio</taxon>
    </lineage>
</organism>
<protein>
    <recommendedName>
        <fullName evidence="8">L-ornithine N(alpha)-acyltransferase</fullName>
        <ecNumber evidence="7">2.3.2.30</ecNumber>
    </recommendedName>
</protein>
<evidence type="ECO:0000256" key="5">
    <source>
        <dbReference type="ARBA" id="ARBA00023315"/>
    </source>
</evidence>
<proteinExistence type="inferred from homology"/>
<dbReference type="SUPFAM" id="SSF55729">
    <property type="entry name" value="Acyl-CoA N-acyltransferases (Nat)"/>
    <property type="match status" value="1"/>
</dbReference>
<evidence type="ECO:0000256" key="3">
    <source>
        <dbReference type="ARBA" id="ARBA00022679"/>
    </source>
</evidence>
<evidence type="ECO:0000256" key="7">
    <source>
        <dbReference type="ARBA" id="ARBA00039058"/>
    </source>
</evidence>
<dbReference type="KEGG" id="vcr:VC395_A0666"/>
<evidence type="ECO:0000313" key="12">
    <source>
        <dbReference type="EMBL" id="ABQ19366.1"/>
    </source>
</evidence>
<evidence type="ECO:0000256" key="9">
    <source>
        <dbReference type="ARBA" id="ARBA00045724"/>
    </source>
</evidence>
<keyword evidence="2" id="KW-0444">Lipid biosynthesis</keyword>
<dbReference type="SMART" id="SM00563">
    <property type="entry name" value="PlsC"/>
    <property type="match status" value="1"/>
</dbReference>
<dbReference type="InterPro" id="IPR002123">
    <property type="entry name" value="Plipid/glycerol_acylTrfase"/>
</dbReference>
<sequence length="605" mass="67516">MGKRSGASYRSGRPKLACADWDKRMMQTQPFRLPRFTPFGVIEKGVELATGLSQLERYYQQRPTTRDGFEFMRYTLEALNVHYQVDRGRVEQIPAQGPVVIVANHPLGAIEGVILADLVGQVRKDVKVLANQLLKRLPEIEPLFIGVDVFNGAQASKTNARGIREAHRHLAEGGVLIVFPAGEVSTPQKETGQLSDIDWSQSVAKFIQRSQATCVPIYIYGRNSAWFYRAGKIHPLLRTAMLGRELLNKSASTISLCIGQPIPYAELKEFTKDEDVVNYLRLNTYLMSPHGQAESAKVSFTIPVIDPVPKAALIAELAQLDKQAKLLEQGEFTVYCVPSTHIPLMMQEIGRVREISFRAVGEGSGQACDVDAYDHYYWQLFVWNREQSELVGAYRMGLVDKIVAERGLQGLYSRSLFHYDHAFLATLENAIELGRSVVAEQYQRNLNSLLLLWKGIARFVELNPHYTHLFGPVSISNDYSPAARQLMAATLSIHHYDQHKAALVSPSTPLRAGTEVFWQKSLLSALASVSLLSKVVARMEQGNGLPVLLRQYLGMNGKLVCFNVDPAFNDALDGLIVVNLKQVPLKTLAKYMGKEAAQHYLCSVT</sequence>